<evidence type="ECO:0000259" key="13">
    <source>
        <dbReference type="PROSITE" id="PS50929"/>
    </source>
</evidence>
<evidence type="ECO:0000256" key="2">
    <source>
        <dbReference type="ARBA" id="ARBA00022448"/>
    </source>
</evidence>
<dbReference type="OrthoDB" id="9806127at2"/>
<evidence type="ECO:0000256" key="11">
    <source>
        <dbReference type="SAM" id="Phobius"/>
    </source>
</evidence>
<dbReference type="InterPro" id="IPR027417">
    <property type="entry name" value="P-loop_NTPase"/>
</dbReference>
<feature type="compositionally biased region" description="Low complexity" evidence="10">
    <location>
        <begin position="362"/>
        <end position="377"/>
    </location>
</feature>
<keyword evidence="2" id="KW-0813">Transport</keyword>
<sequence length="760" mass="79361">MIGGPGPVMMGGPMGDGLTRQRVRPGTLRRILPYARPYRWQVTALLLLTALGAGVVVAIPMSFKVIIDQGIIPEKTSVVVWVALGVAGLSVLDALMRWADSVLSARIGEGLICDVRVEVFEHVQRQPLAFFARTQTGSLVSRLNTDVIAAQRAITALLSNVLSSVLTLALVLGTMFYLSWQISLIALAALPFFTLPGRLVGRRLQRLVRESMQLDAEMGALMQERFNVTGALLAKLYGRPGDEAALFGRRARRVRDIGVTTAVYSQLLLITVTLIASLATAVVYGMGGALVIERDFRLGTLVALATLLGRLFGPINQLSNMQASVMTALVSFDRVFEVLDLKPLITEAPDARPLGTGDDRPSASASASAASASAASAGPSGVRVREPAGAAVETAGGGAMDIEFDAVSFRYPKASEVSVASLELFGRPSPNGGSGAGGADGADDEPTLREVSFRAPAGRLTALVGPSGAGKTTITHLVPRLYDATSGTVRIGGQDVRDTTLDSLRDTIGVVTQDAHMFHDTLRSNLLYARPDASEDEVVAACEAARIWGLVASLPDGLDTVVGDRGYRLSGGERQRIAIARLLLKQPRIVILDEATAHLDSESEAAVQRALATALAGRTSLVIAHRLSTIREADQILVVDGGRIRESGTHEELLDRDGLYAELCRTQFAAARPMLRDEPGPAGGPFPGPMPGGPVPGGPLPGGPMPGGPMPGGPMPGGPVPNGPGPAPLPIGGPAPGSGVPGPRRDGQGLEPPNGASPGR</sequence>
<dbReference type="SUPFAM" id="SSF52540">
    <property type="entry name" value="P-loop containing nucleoside triphosphate hydrolases"/>
    <property type="match status" value="1"/>
</dbReference>
<keyword evidence="4 11" id="KW-0812">Transmembrane</keyword>
<dbReference type="Pfam" id="PF00005">
    <property type="entry name" value="ABC_tran"/>
    <property type="match status" value="1"/>
</dbReference>
<evidence type="ECO:0000256" key="3">
    <source>
        <dbReference type="ARBA" id="ARBA00022475"/>
    </source>
</evidence>
<evidence type="ECO:0000256" key="9">
    <source>
        <dbReference type="ARBA" id="ARBA00061644"/>
    </source>
</evidence>
<dbReference type="InterPro" id="IPR011527">
    <property type="entry name" value="ABC1_TM_dom"/>
</dbReference>
<evidence type="ECO:0000313" key="15">
    <source>
        <dbReference type="Proteomes" id="UP000282674"/>
    </source>
</evidence>
<dbReference type="InterPro" id="IPR017871">
    <property type="entry name" value="ABC_transporter-like_CS"/>
</dbReference>
<protein>
    <submittedName>
        <fullName evidence="14">ABC transporter ATP-binding protein</fullName>
    </submittedName>
</protein>
<evidence type="ECO:0000313" key="14">
    <source>
        <dbReference type="EMBL" id="RMI37243.1"/>
    </source>
</evidence>
<comment type="similarity">
    <text evidence="9">Belongs to the ABC transporter superfamily. Lipid exporter (TC 3.A.1.106) family.</text>
</comment>
<feature type="transmembrane region" description="Helical" evidence="11">
    <location>
        <begin position="44"/>
        <end position="66"/>
    </location>
</feature>
<dbReference type="InterPro" id="IPR003439">
    <property type="entry name" value="ABC_transporter-like_ATP-bd"/>
</dbReference>
<feature type="transmembrane region" description="Helical" evidence="11">
    <location>
        <begin position="257"/>
        <end position="284"/>
    </location>
</feature>
<dbReference type="RefSeq" id="WP_122199017.1">
    <property type="nucleotide sequence ID" value="NZ_JBHSKC010000015.1"/>
</dbReference>
<evidence type="ECO:0000256" key="10">
    <source>
        <dbReference type="SAM" id="MobiDB-lite"/>
    </source>
</evidence>
<accession>A0A3M2LL29</accession>
<evidence type="ECO:0000256" key="6">
    <source>
        <dbReference type="ARBA" id="ARBA00022840"/>
    </source>
</evidence>
<feature type="domain" description="ABC transmembrane type-1" evidence="13">
    <location>
        <begin position="44"/>
        <end position="327"/>
    </location>
</feature>
<dbReference type="CDD" id="cd18550">
    <property type="entry name" value="ABC_6TM_exporter_like"/>
    <property type="match status" value="1"/>
</dbReference>
<evidence type="ECO:0000256" key="4">
    <source>
        <dbReference type="ARBA" id="ARBA00022692"/>
    </source>
</evidence>
<keyword evidence="7 11" id="KW-1133">Transmembrane helix</keyword>
<keyword evidence="6 14" id="KW-0067">ATP-binding</keyword>
<evidence type="ECO:0000256" key="7">
    <source>
        <dbReference type="ARBA" id="ARBA00022989"/>
    </source>
</evidence>
<evidence type="ECO:0000256" key="1">
    <source>
        <dbReference type="ARBA" id="ARBA00004651"/>
    </source>
</evidence>
<dbReference type="PROSITE" id="PS50893">
    <property type="entry name" value="ABC_TRANSPORTER_2"/>
    <property type="match status" value="1"/>
</dbReference>
<dbReference type="GO" id="GO:0016887">
    <property type="term" value="F:ATP hydrolysis activity"/>
    <property type="evidence" value="ECO:0007669"/>
    <property type="project" value="InterPro"/>
</dbReference>
<reference evidence="14 15" key="1">
    <citation type="submission" date="2018-10" db="EMBL/GenBank/DDBJ databases">
        <title>Isolation from soil.</title>
        <authorList>
            <person name="Hu J."/>
        </authorList>
    </citation>
    <scope>NUCLEOTIDE SEQUENCE [LARGE SCALE GENOMIC DNA]</scope>
    <source>
        <strain evidence="14 15">NEAU-Ht49</strain>
    </source>
</reference>
<feature type="domain" description="ABC transporter" evidence="12">
    <location>
        <begin position="419"/>
        <end position="666"/>
    </location>
</feature>
<evidence type="ECO:0000256" key="5">
    <source>
        <dbReference type="ARBA" id="ARBA00022741"/>
    </source>
</evidence>
<dbReference type="InterPro" id="IPR036640">
    <property type="entry name" value="ABC1_TM_sf"/>
</dbReference>
<dbReference type="SMART" id="SM00382">
    <property type="entry name" value="AAA"/>
    <property type="match status" value="1"/>
</dbReference>
<feature type="compositionally biased region" description="Pro residues" evidence="10">
    <location>
        <begin position="682"/>
        <end position="733"/>
    </location>
</feature>
<dbReference type="Proteomes" id="UP000282674">
    <property type="component" value="Unassembled WGS sequence"/>
</dbReference>
<feature type="transmembrane region" description="Helical" evidence="11">
    <location>
        <begin position="78"/>
        <end position="96"/>
    </location>
</feature>
<dbReference type="GO" id="GO:0005524">
    <property type="term" value="F:ATP binding"/>
    <property type="evidence" value="ECO:0007669"/>
    <property type="project" value="UniProtKB-KW"/>
</dbReference>
<dbReference type="SUPFAM" id="SSF90123">
    <property type="entry name" value="ABC transporter transmembrane region"/>
    <property type="match status" value="1"/>
</dbReference>
<dbReference type="Pfam" id="PF00664">
    <property type="entry name" value="ABC_membrane"/>
    <property type="match status" value="1"/>
</dbReference>
<dbReference type="Gene3D" id="1.20.1560.10">
    <property type="entry name" value="ABC transporter type 1, transmembrane domain"/>
    <property type="match status" value="1"/>
</dbReference>
<feature type="region of interest" description="Disordered" evidence="10">
    <location>
        <begin position="349"/>
        <end position="383"/>
    </location>
</feature>
<gene>
    <name evidence="14" type="ORF">EBO15_36380</name>
</gene>
<dbReference type="InterPro" id="IPR003593">
    <property type="entry name" value="AAA+_ATPase"/>
</dbReference>
<feature type="region of interest" description="Disordered" evidence="10">
    <location>
        <begin position="427"/>
        <end position="446"/>
    </location>
</feature>
<feature type="transmembrane region" description="Helical" evidence="11">
    <location>
        <begin position="184"/>
        <end position="201"/>
    </location>
</feature>
<dbReference type="GO" id="GO:0005886">
    <property type="term" value="C:plasma membrane"/>
    <property type="evidence" value="ECO:0007669"/>
    <property type="project" value="UniProtKB-SubCell"/>
</dbReference>
<dbReference type="PROSITE" id="PS50929">
    <property type="entry name" value="ABC_TM1F"/>
    <property type="match status" value="1"/>
</dbReference>
<comment type="caution">
    <text evidence="14">The sequence shown here is derived from an EMBL/GenBank/DDBJ whole genome shotgun (WGS) entry which is preliminary data.</text>
</comment>
<organism evidence="14 15">
    <name type="scientific">Actinomadura harenae</name>
    <dbReference type="NCBI Taxonomy" id="2483351"/>
    <lineage>
        <taxon>Bacteria</taxon>
        <taxon>Bacillati</taxon>
        <taxon>Actinomycetota</taxon>
        <taxon>Actinomycetes</taxon>
        <taxon>Streptosporangiales</taxon>
        <taxon>Thermomonosporaceae</taxon>
        <taxon>Actinomadura</taxon>
    </lineage>
</organism>
<dbReference type="PANTHER" id="PTHR43394:SF1">
    <property type="entry name" value="ATP-BINDING CASSETTE SUB-FAMILY B MEMBER 10, MITOCHONDRIAL"/>
    <property type="match status" value="1"/>
</dbReference>
<dbReference type="PANTHER" id="PTHR43394">
    <property type="entry name" value="ATP-DEPENDENT PERMEASE MDL1, MITOCHONDRIAL"/>
    <property type="match status" value="1"/>
</dbReference>
<dbReference type="Gene3D" id="3.40.50.300">
    <property type="entry name" value="P-loop containing nucleotide triphosphate hydrolases"/>
    <property type="match status" value="1"/>
</dbReference>
<dbReference type="AlphaFoldDB" id="A0A3M2LL29"/>
<evidence type="ECO:0000259" key="12">
    <source>
        <dbReference type="PROSITE" id="PS50893"/>
    </source>
</evidence>
<dbReference type="GO" id="GO:0015421">
    <property type="term" value="F:ABC-type oligopeptide transporter activity"/>
    <property type="evidence" value="ECO:0007669"/>
    <property type="project" value="TreeGrafter"/>
</dbReference>
<evidence type="ECO:0000256" key="8">
    <source>
        <dbReference type="ARBA" id="ARBA00023136"/>
    </source>
</evidence>
<dbReference type="PROSITE" id="PS00211">
    <property type="entry name" value="ABC_TRANSPORTER_1"/>
    <property type="match status" value="1"/>
</dbReference>
<feature type="region of interest" description="Disordered" evidence="10">
    <location>
        <begin position="675"/>
        <end position="760"/>
    </location>
</feature>
<keyword evidence="5" id="KW-0547">Nucleotide-binding</keyword>
<dbReference type="FunFam" id="3.40.50.300:FF:000299">
    <property type="entry name" value="ABC transporter ATP-binding protein/permease"/>
    <property type="match status" value="1"/>
</dbReference>
<name>A0A3M2LL29_9ACTN</name>
<comment type="subcellular location">
    <subcellularLocation>
        <location evidence="1">Cell membrane</location>
        <topology evidence="1">Multi-pass membrane protein</topology>
    </subcellularLocation>
</comment>
<keyword evidence="3" id="KW-1003">Cell membrane</keyword>
<keyword evidence="15" id="KW-1185">Reference proteome</keyword>
<proteinExistence type="inferred from homology"/>
<keyword evidence="8 11" id="KW-0472">Membrane</keyword>
<dbReference type="EMBL" id="RFFG01000112">
    <property type="protein sequence ID" value="RMI37243.1"/>
    <property type="molecule type" value="Genomic_DNA"/>
</dbReference>
<feature type="transmembrane region" description="Helical" evidence="11">
    <location>
        <begin position="157"/>
        <end position="178"/>
    </location>
</feature>
<dbReference type="InterPro" id="IPR039421">
    <property type="entry name" value="Type_1_exporter"/>
</dbReference>